<feature type="compositionally biased region" description="Basic residues" evidence="1">
    <location>
        <begin position="100"/>
        <end position="110"/>
    </location>
</feature>
<reference evidence="3" key="1">
    <citation type="journal article" date="2005" name="Nature">
        <title>The map-based sequence of the rice genome.</title>
        <authorList>
            <consortium name="International rice genome sequencing project (IRGSP)"/>
            <person name="Matsumoto T."/>
            <person name="Wu J."/>
            <person name="Kanamori H."/>
            <person name="Katayose Y."/>
            <person name="Fujisawa M."/>
            <person name="Namiki N."/>
            <person name="Mizuno H."/>
            <person name="Yamamoto K."/>
            <person name="Antonio B.A."/>
            <person name="Baba T."/>
            <person name="Sakata K."/>
            <person name="Nagamura Y."/>
            <person name="Aoki H."/>
            <person name="Arikawa K."/>
            <person name="Arita K."/>
            <person name="Bito T."/>
            <person name="Chiden Y."/>
            <person name="Fujitsuka N."/>
            <person name="Fukunaka R."/>
            <person name="Hamada M."/>
            <person name="Harada C."/>
            <person name="Hayashi A."/>
            <person name="Hijishita S."/>
            <person name="Honda M."/>
            <person name="Hosokawa S."/>
            <person name="Ichikawa Y."/>
            <person name="Idonuma A."/>
            <person name="Iijima M."/>
            <person name="Ikeda M."/>
            <person name="Ikeno M."/>
            <person name="Ito K."/>
            <person name="Ito S."/>
            <person name="Ito T."/>
            <person name="Ito Y."/>
            <person name="Ito Y."/>
            <person name="Iwabuchi A."/>
            <person name="Kamiya K."/>
            <person name="Karasawa W."/>
            <person name="Kurita K."/>
            <person name="Katagiri S."/>
            <person name="Kikuta A."/>
            <person name="Kobayashi H."/>
            <person name="Kobayashi N."/>
            <person name="Machita K."/>
            <person name="Maehara T."/>
            <person name="Masukawa M."/>
            <person name="Mizubayashi T."/>
            <person name="Mukai Y."/>
            <person name="Nagasaki H."/>
            <person name="Nagata Y."/>
            <person name="Naito S."/>
            <person name="Nakashima M."/>
            <person name="Nakama Y."/>
            <person name="Nakamichi Y."/>
            <person name="Nakamura M."/>
            <person name="Meguro A."/>
            <person name="Negishi M."/>
            <person name="Ohta I."/>
            <person name="Ohta T."/>
            <person name="Okamoto M."/>
            <person name="Ono N."/>
            <person name="Saji S."/>
            <person name="Sakaguchi M."/>
            <person name="Sakai K."/>
            <person name="Shibata M."/>
            <person name="Shimokawa T."/>
            <person name="Song J."/>
            <person name="Takazaki Y."/>
            <person name="Terasawa K."/>
            <person name="Tsugane M."/>
            <person name="Tsuji K."/>
            <person name="Ueda S."/>
            <person name="Waki K."/>
            <person name="Yamagata H."/>
            <person name="Yamamoto M."/>
            <person name="Yamamoto S."/>
            <person name="Yamane H."/>
            <person name="Yoshiki S."/>
            <person name="Yoshihara R."/>
            <person name="Yukawa K."/>
            <person name="Zhong H."/>
            <person name="Yano M."/>
            <person name="Yuan Q."/>
            <person name="Ouyang S."/>
            <person name="Liu J."/>
            <person name="Jones K.M."/>
            <person name="Gansberger K."/>
            <person name="Moffat K."/>
            <person name="Hill J."/>
            <person name="Bera J."/>
            <person name="Fadrosh D."/>
            <person name="Jin S."/>
            <person name="Johri S."/>
            <person name="Kim M."/>
            <person name="Overton L."/>
            <person name="Reardon M."/>
            <person name="Tsitrin T."/>
            <person name="Vuong H."/>
            <person name="Weaver B."/>
            <person name="Ciecko A."/>
            <person name="Tallon L."/>
            <person name="Jackson J."/>
            <person name="Pai G."/>
            <person name="Aken S.V."/>
            <person name="Utterback T."/>
            <person name="Reidmuller S."/>
            <person name="Feldblyum T."/>
            <person name="Hsiao J."/>
            <person name="Zismann V."/>
            <person name="Iobst S."/>
            <person name="de Vazeille A.R."/>
            <person name="Buell C.R."/>
            <person name="Ying K."/>
            <person name="Li Y."/>
            <person name="Lu T."/>
            <person name="Huang Y."/>
            <person name="Zhao Q."/>
            <person name="Feng Q."/>
            <person name="Zhang L."/>
            <person name="Zhu J."/>
            <person name="Weng Q."/>
            <person name="Mu J."/>
            <person name="Lu Y."/>
            <person name="Fan D."/>
            <person name="Liu Y."/>
            <person name="Guan J."/>
            <person name="Zhang Y."/>
            <person name="Yu S."/>
            <person name="Liu X."/>
            <person name="Zhang Y."/>
            <person name="Hong G."/>
            <person name="Han B."/>
            <person name="Choisne N."/>
            <person name="Demange N."/>
            <person name="Orjeda G."/>
            <person name="Samain S."/>
            <person name="Cattolico L."/>
            <person name="Pelletier E."/>
            <person name="Couloux A."/>
            <person name="Segurens B."/>
            <person name="Wincker P."/>
            <person name="D'Hont A."/>
            <person name="Scarpelli C."/>
            <person name="Weissenbach J."/>
            <person name="Salanoubat M."/>
            <person name="Quetier F."/>
            <person name="Yu Y."/>
            <person name="Kim H.R."/>
            <person name="Rambo T."/>
            <person name="Currie J."/>
            <person name="Collura K."/>
            <person name="Luo M."/>
            <person name="Yang T."/>
            <person name="Ammiraju J.S.S."/>
            <person name="Engler F."/>
            <person name="Soderlund C."/>
            <person name="Wing R.A."/>
            <person name="Palmer L.E."/>
            <person name="de la Bastide M."/>
            <person name="Spiegel L."/>
            <person name="Nascimento L."/>
            <person name="Zutavern T."/>
            <person name="O'Shaughnessy A."/>
            <person name="Dike S."/>
            <person name="Dedhia N."/>
            <person name="Preston R."/>
            <person name="Balija V."/>
            <person name="McCombie W.R."/>
            <person name="Chow T."/>
            <person name="Chen H."/>
            <person name="Chung M."/>
            <person name="Chen C."/>
            <person name="Shaw J."/>
            <person name="Wu H."/>
            <person name="Hsiao K."/>
            <person name="Chao Y."/>
            <person name="Chu M."/>
            <person name="Cheng C."/>
            <person name="Hour A."/>
            <person name="Lee P."/>
            <person name="Lin S."/>
            <person name="Lin Y."/>
            <person name="Liou J."/>
            <person name="Liu S."/>
            <person name="Hsing Y."/>
            <person name="Raghuvanshi S."/>
            <person name="Mohanty A."/>
            <person name="Bharti A.K."/>
            <person name="Gaur A."/>
            <person name="Gupta V."/>
            <person name="Kumar D."/>
            <person name="Ravi V."/>
            <person name="Vij S."/>
            <person name="Kapur A."/>
            <person name="Khurana P."/>
            <person name="Khurana P."/>
            <person name="Khurana J.P."/>
            <person name="Tyagi A.K."/>
            <person name="Gaikwad K."/>
            <person name="Singh A."/>
            <person name="Dalal V."/>
            <person name="Srivastava S."/>
            <person name="Dixit A."/>
            <person name="Pal A.K."/>
            <person name="Ghazi I.A."/>
            <person name="Yadav M."/>
            <person name="Pandit A."/>
            <person name="Bhargava A."/>
            <person name="Sureshbabu K."/>
            <person name="Batra K."/>
            <person name="Sharma T.R."/>
            <person name="Mohapatra T."/>
            <person name="Singh N.K."/>
            <person name="Messing J."/>
            <person name="Nelson A.B."/>
            <person name="Fuks G."/>
            <person name="Kavchok S."/>
            <person name="Keizer G."/>
            <person name="Linton E."/>
            <person name="Llaca V."/>
            <person name="Song R."/>
            <person name="Tanyolac B."/>
            <person name="Young S."/>
            <person name="Ho-Il K."/>
            <person name="Hahn J.H."/>
            <person name="Sangsakoo G."/>
            <person name="Vanavichit A."/>
            <person name="de Mattos Luiz.A.T."/>
            <person name="Zimmer P.D."/>
            <person name="Malone G."/>
            <person name="Dellagostin O."/>
            <person name="de Oliveira A.C."/>
            <person name="Bevan M."/>
            <person name="Bancroft I."/>
            <person name="Minx P."/>
            <person name="Cordum H."/>
            <person name="Wilson R."/>
            <person name="Cheng Z."/>
            <person name="Jin W."/>
            <person name="Jiang J."/>
            <person name="Leong S.A."/>
            <person name="Iwama H."/>
            <person name="Gojobori T."/>
            <person name="Itoh T."/>
            <person name="Niimura Y."/>
            <person name="Fujii Y."/>
            <person name="Habara T."/>
            <person name="Sakai H."/>
            <person name="Sato Y."/>
            <person name="Wilson G."/>
            <person name="Kumar K."/>
            <person name="McCouch S."/>
            <person name="Juretic N."/>
            <person name="Hoen D."/>
            <person name="Wright S."/>
            <person name="Bruskiewich R."/>
            <person name="Bureau T."/>
            <person name="Miyao A."/>
            <person name="Hirochika H."/>
            <person name="Nishikawa T."/>
            <person name="Kadowaki K."/>
            <person name="Sugiura M."/>
            <person name="Burr B."/>
            <person name="Sasaki T."/>
        </authorList>
    </citation>
    <scope>NUCLEOTIDE SEQUENCE [LARGE SCALE GENOMIC DNA]</scope>
    <source>
        <strain evidence="3">cv. Nipponbare</strain>
    </source>
</reference>
<dbReference type="Gramene" id="Os01t0641750-00">
    <property type="protein sequence ID" value="Os01t0641750-00"/>
    <property type="gene ID" value="Os01g0641750"/>
</dbReference>
<dbReference type="InParanoid" id="A0A0P0V5S7"/>
<evidence type="ECO:0000313" key="3">
    <source>
        <dbReference type="Proteomes" id="UP000059680"/>
    </source>
</evidence>
<keyword evidence="3" id="KW-1185">Reference proteome</keyword>
<feature type="region of interest" description="Disordered" evidence="1">
    <location>
        <begin position="100"/>
        <end position="120"/>
    </location>
</feature>
<gene>
    <name evidence="2" type="ordered locus">Os01g0641750</name>
    <name evidence="2" type="ORF">OSNPB_010641750</name>
</gene>
<feature type="region of interest" description="Disordered" evidence="1">
    <location>
        <begin position="259"/>
        <end position="296"/>
    </location>
</feature>
<dbReference type="EMBL" id="AP014957">
    <property type="protein sequence ID" value="BAS73370.1"/>
    <property type="molecule type" value="Genomic_DNA"/>
</dbReference>
<dbReference type="AlphaFoldDB" id="A0A0P0V5S7"/>
<proteinExistence type="predicted"/>
<dbReference type="PaxDb" id="39947-A0A0P0V5S7"/>
<reference evidence="2 3" key="2">
    <citation type="journal article" date="2013" name="Plant Cell Physiol.">
        <title>Rice Annotation Project Database (RAP-DB): an integrative and interactive database for rice genomics.</title>
        <authorList>
            <person name="Sakai H."/>
            <person name="Lee S.S."/>
            <person name="Tanaka T."/>
            <person name="Numa H."/>
            <person name="Kim J."/>
            <person name="Kawahara Y."/>
            <person name="Wakimoto H."/>
            <person name="Yang C.C."/>
            <person name="Iwamoto M."/>
            <person name="Abe T."/>
            <person name="Yamada Y."/>
            <person name="Muto A."/>
            <person name="Inokuchi H."/>
            <person name="Ikemura T."/>
            <person name="Matsumoto T."/>
            <person name="Sasaki T."/>
            <person name="Itoh T."/>
        </authorList>
    </citation>
    <scope>NUCLEOTIDE SEQUENCE [LARGE SCALE GENOMIC DNA]</scope>
    <source>
        <strain evidence="3">cv. Nipponbare</strain>
    </source>
</reference>
<sequence length="322" mass="34707">MRFPPRRRDDGAVDILDQQYGPVLHPDQQLPQLGVGADAAELEVVDVEAEVVGDRGDQAGLAGAGGAVDEVPPLPRPPRPLVVLLPAQEPVQVVHHRLPQRGVHGQRRERRGVAEPHGPPLAPLVAVQLRLPLPLGHGRDAGHDGREVRAEHHVLVPPVEAQLEHLPRVVPAPPPAAAAAAVAAQAPRQLRPVEHVHDRRAGAHGERDLLRAGAARQARLHQRHGRRGEEGGDVRLGREEDAVVEGAVELLDDHAVAAGRGWRQEEQRAQGRVREDVGDDPAQQHGSAHDGGGRRDGVLVPFQSFAVRRRHGCPRCSCSGRL</sequence>
<accession>A0A0P0V5S7</accession>
<feature type="compositionally biased region" description="Basic and acidic residues" evidence="1">
    <location>
        <begin position="262"/>
        <end position="276"/>
    </location>
</feature>
<feature type="compositionally biased region" description="Basic and acidic residues" evidence="1">
    <location>
        <begin position="287"/>
        <end position="296"/>
    </location>
</feature>
<name>A0A0P0V5S7_ORYSJ</name>
<protein>
    <submittedName>
        <fullName evidence="2">Os01g0641750 protein</fullName>
    </submittedName>
</protein>
<evidence type="ECO:0000313" key="2">
    <source>
        <dbReference type="EMBL" id="BAS73370.1"/>
    </source>
</evidence>
<evidence type="ECO:0000256" key="1">
    <source>
        <dbReference type="SAM" id="MobiDB-lite"/>
    </source>
</evidence>
<dbReference type="Proteomes" id="UP000059680">
    <property type="component" value="Chromosome 1"/>
</dbReference>
<reference evidence="2 3" key="3">
    <citation type="journal article" date="2013" name="Rice">
        <title>Improvement of the Oryza sativa Nipponbare reference genome using next generation sequence and optical map data.</title>
        <authorList>
            <person name="Kawahara Y."/>
            <person name="de la Bastide M."/>
            <person name="Hamilton J.P."/>
            <person name="Kanamori H."/>
            <person name="McCombie W.R."/>
            <person name="Ouyang S."/>
            <person name="Schwartz D.C."/>
            <person name="Tanaka T."/>
            <person name="Wu J."/>
            <person name="Zhou S."/>
            <person name="Childs K.L."/>
            <person name="Davidson R.M."/>
            <person name="Lin H."/>
            <person name="Quesada-Ocampo L."/>
            <person name="Vaillancourt B."/>
            <person name="Sakai H."/>
            <person name="Lee S.S."/>
            <person name="Kim J."/>
            <person name="Numa H."/>
            <person name="Itoh T."/>
            <person name="Buell C.R."/>
            <person name="Matsumoto T."/>
        </authorList>
    </citation>
    <scope>NUCLEOTIDE SEQUENCE [LARGE SCALE GENOMIC DNA]</scope>
    <source>
        <strain evidence="3">cv. Nipponbare</strain>
    </source>
</reference>
<organism evidence="2 3">
    <name type="scientific">Oryza sativa subsp. japonica</name>
    <name type="common">Rice</name>
    <dbReference type="NCBI Taxonomy" id="39947"/>
    <lineage>
        <taxon>Eukaryota</taxon>
        <taxon>Viridiplantae</taxon>
        <taxon>Streptophyta</taxon>
        <taxon>Embryophyta</taxon>
        <taxon>Tracheophyta</taxon>
        <taxon>Spermatophyta</taxon>
        <taxon>Magnoliopsida</taxon>
        <taxon>Liliopsida</taxon>
        <taxon>Poales</taxon>
        <taxon>Poaceae</taxon>
        <taxon>BOP clade</taxon>
        <taxon>Oryzoideae</taxon>
        <taxon>Oryzeae</taxon>
        <taxon>Oryzinae</taxon>
        <taxon>Oryza</taxon>
        <taxon>Oryza sativa</taxon>
    </lineage>
</organism>
<feature type="compositionally biased region" description="Basic and acidic residues" evidence="1">
    <location>
        <begin position="227"/>
        <end position="237"/>
    </location>
</feature>
<feature type="region of interest" description="Disordered" evidence="1">
    <location>
        <begin position="216"/>
        <end position="237"/>
    </location>
</feature>